<protein>
    <submittedName>
        <fullName evidence="1">Uncharacterized protein</fullName>
    </submittedName>
</protein>
<dbReference type="EMBL" id="RBRS01000072">
    <property type="protein sequence ID" value="RMR23301.1"/>
    <property type="molecule type" value="Genomic_DNA"/>
</dbReference>
<evidence type="ECO:0000313" key="1">
    <source>
        <dbReference type="EMBL" id="RMR23301.1"/>
    </source>
</evidence>
<reference evidence="1 2" key="1">
    <citation type="submission" date="2018-08" db="EMBL/GenBank/DDBJ databases">
        <title>Recombination of ecologically and evolutionarily significant loci maintains genetic cohesion in the Pseudomonas syringae species complex.</title>
        <authorList>
            <person name="Dillon M."/>
            <person name="Thakur S."/>
            <person name="Almeida R.N.D."/>
            <person name="Weir B.S."/>
            <person name="Guttman D.S."/>
        </authorList>
    </citation>
    <scope>NUCLEOTIDE SEQUENCE [LARGE SCALE GENOMIC DNA]</scope>
    <source>
        <strain evidence="1 2">ICMP 5931</strain>
    </source>
</reference>
<gene>
    <name evidence="1" type="ORF">ALP90_200207</name>
</gene>
<name>A0A3M4T8A9_PSEA0</name>
<comment type="caution">
    <text evidence="1">The sequence shown here is derived from an EMBL/GenBank/DDBJ whole genome shotgun (WGS) entry which is preliminary data.</text>
</comment>
<proteinExistence type="predicted"/>
<dbReference type="Proteomes" id="UP000271097">
    <property type="component" value="Unassembled WGS sequence"/>
</dbReference>
<organism evidence="1 2">
    <name type="scientific">Pseudomonas amygdali pv. ulmi</name>
    <dbReference type="NCBI Taxonomy" id="251720"/>
    <lineage>
        <taxon>Bacteria</taxon>
        <taxon>Pseudomonadati</taxon>
        <taxon>Pseudomonadota</taxon>
        <taxon>Gammaproteobacteria</taxon>
        <taxon>Pseudomonadales</taxon>
        <taxon>Pseudomonadaceae</taxon>
        <taxon>Pseudomonas</taxon>
        <taxon>Pseudomonas amygdali</taxon>
    </lineage>
</organism>
<evidence type="ECO:0000313" key="2">
    <source>
        <dbReference type="Proteomes" id="UP000271097"/>
    </source>
</evidence>
<sequence length="100" mass="10876">MQIGNALADRAGADTLGVFGLHRVIGHVHGGFGDAVHVHQLCAGIHLAGIPRFEYHGVQCFTAEDHLAQRMRLAVLALCSNQLTKRTRRLVEHRHPGAAQ</sequence>
<dbReference type="AlphaFoldDB" id="A0A3M4T8A9"/>
<accession>A0A3M4T8A9</accession>